<name>A0A0B8NZ74_9VIBR</name>
<dbReference type="Proteomes" id="UP000031671">
    <property type="component" value="Unassembled WGS sequence"/>
</dbReference>
<gene>
    <name evidence="1" type="ORF">JCM19231_5671</name>
</gene>
<dbReference type="EMBL" id="BBRZ01000022">
    <property type="protein sequence ID" value="GAM56034.1"/>
    <property type="molecule type" value="Genomic_DNA"/>
</dbReference>
<comment type="caution">
    <text evidence="1">The sequence shown here is derived from an EMBL/GenBank/DDBJ whole genome shotgun (WGS) entry which is preliminary data.</text>
</comment>
<sequence>MRTSPAELFVTPLDCAPDCVHKLLLVGRTQCIVSDQTQVGTG</sequence>
<evidence type="ECO:0000313" key="1">
    <source>
        <dbReference type="EMBL" id="GAM56034.1"/>
    </source>
</evidence>
<reference evidence="1 2" key="2">
    <citation type="submission" date="2015-01" db="EMBL/GenBank/DDBJ databases">
        <authorList>
            <consortium name="NBRP consortium"/>
            <person name="Sawabe T."/>
            <person name="Meirelles P."/>
            <person name="Feng G."/>
            <person name="Sayaka M."/>
            <person name="Hattori M."/>
            <person name="Ohkuma M."/>
        </authorList>
    </citation>
    <scope>NUCLEOTIDE SEQUENCE [LARGE SCALE GENOMIC DNA]</scope>
    <source>
        <strain evidence="2">JCM 19231</strain>
    </source>
</reference>
<dbReference type="AlphaFoldDB" id="A0A0B8NZ74"/>
<protein>
    <submittedName>
        <fullName evidence="1">Uncharacterized protein</fullName>
    </submittedName>
</protein>
<keyword evidence="2" id="KW-1185">Reference proteome</keyword>
<reference evidence="1 2" key="1">
    <citation type="submission" date="2015-01" db="EMBL/GenBank/DDBJ databases">
        <title>Vibrio sp. C1 JCM 19231 whole genome shotgun sequence.</title>
        <authorList>
            <person name="Sawabe T."/>
            <person name="Meirelles P."/>
            <person name="Feng G."/>
            <person name="Sayaka M."/>
            <person name="Hattori M."/>
            <person name="Ohkuma M."/>
        </authorList>
    </citation>
    <scope>NUCLEOTIDE SEQUENCE [LARGE SCALE GENOMIC DNA]</scope>
    <source>
        <strain evidence="2">JCM 19231</strain>
    </source>
</reference>
<proteinExistence type="predicted"/>
<organism evidence="1 2">
    <name type="scientific">Vibrio ishigakensis</name>
    <dbReference type="NCBI Taxonomy" id="1481914"/>
    <lineage>
        <taxon>Bacteria</taxon>
        <taxon>Pseudomonadati</taxon>
        <taxon>Pseudomonadota</taxon>
        <taxon>Gammaproteobacteria</taxon>
        <taxon>Vibrionales</taxon>
        <taxon>Vibrionaceae</taxon>
        <taxon>Vibrio</taxon>
    </lineage>
</organism>
<evidence type="ECO:0000313" key="2">
    <source>
        <dbReference type="Proteomes" id="UP000031671"/>
    </source>
</evidence>
<accession>A0A0B8NZ74</accession>